<evidence type="ECO:0000313" key="1">
    <source>
        <dbReference type="EMBL" id="GFP31611.1"/>
    </source>
</evidence>
<dbReference type="RefSeq" id="WP_176238381.1">
    <property type="nucleotide sequence ID" value="NZ_BLRZ01000449.1"/>
</dbReference>
<dbReference type="EMBL" id="BLRZ01000449">
    <property type="protein sequence ID" value="GFP31611.1"/>
    <property type="molecule type" value="Genomic_DNA"/>
</dbReference>
<dbReference type="Proteomes" id="UP000588083">
    <property type="component" value="Unassembled WGS sequence"/>
</dbReference>
<gene>
    <name evidence="1" type="ORF">HKBW3S34_02533</name>
</gene>
<dbReference type="InterPro" id="IPR011101">
    <property type="entry name" value="DUF5131"/>
</dbReference>
<feature type="non-terminal residue" evidence="1">
    <location>
        <position position="1"/>
    </location>
</feature>
<keyword evidence="2" id="KW-1185">Reference proteome</keyword>
<organism evidence="1 2">
    <name type="scientific">Candidatus Hakubella thermalkaliphila</name>
    <dbReference type="NCBI Taxonomy" id="2754717"/>
    <lineage>
        <taxon>Bacteria</taxon>
        <taxon>Bacillati</taxon>
        <taxon>Actinomycetota</taxon>
        <taxon>Actinomycetota incertae sedis</taxon>
        <taxon>Candidatus Hakubellales</taxon>
        <taxon>Candidatus Hakubellaceae</taxon>
        <taxon>Candidatus Hakubella</taxon>
    </lineage>
</organism>
<dbReference type="AlphaFoldDB" id="A0A6V8PL89"/>
<comment type="caution">
    <text evidence="1">The sequence shown here is derived from an EMBL/GenBank/DDBJ whole genome shotgun (WGS) entry which is preliminary data.</text>
</comment>
<dbReference type="Pfam" id="PF07505">
    <property type="entry name" value="DUF5131"/>
    <property type="match status" value="1"/>
</dbReference>
<sequence>ATGQRGRTGARHWQLPRRWNAAHEDFTAKHERKRRVFCASLADVFDNRADPAWLADLWALIRETPQLDWLILTKRIGNVANMLPADWGSGYSNVWLGISVVNQDEADRDIPKLIETPAAGRWVSAEPLLGQVDLSFHIGLALNHDDLRGRLNWVVVGGESGPHARPMSPDWAAFCSIVLSCSLIVTTSGCNSDSG</sequence>
<accession>A0A6V8PL89</accession>
<feature type="non-terminal residue" evidence="1">
    <location>
        <position position="195"/>
    </location>
</feature>
<reference evidence="1 2" key="1">
    <citation type="journal article" date="2020" name="Front. Microbiol.">
        <title>Single-cell genomics of novel Actinobacteria with the Wood-Ljungdahl pathway discovered in a serpentinizing system.</title>
        <authorList>
            <person name="Merino N."/>
            <person name="Kawai M."/>
            <person name="Boyd E.S."/>
            <person name="Colman D.R."/>
            <person name="McGlynn S.E."/>
            <person name="Nealson K.H."/>
            <person name="Kurokawa K."/>
            <person name="Hongoh Y."/>
        </authorList>
    </citation>
    <scope>NUCLEOTIDE SEQUENCE [LARGE SCALE GENOMIC DNA]</scope>
    <source>
        <strain evidence="1 2">S34</strain>
    </source>
</reference>
<protein>
    <submittedName>
        <fullName evidence="1">Uncharacterized protein</fullName>
    </submittedName>
</protein>
<proteinExistence type="predicted"/>
<name>A0A6V8PL89_9ACTN</name>
<evidence type="ECO:0000313" key="2">
    <source>
        <dbReference type="Proteomes" id="UP000588083"/>
    </source>
</evidence>